<organism evidence="1 2">
    <name type="scientific">Rhodospira trueperi</name>
    <dbReference type="NCBI Taxonomy" id="69960"/>
    <lineage>
        <taxon>Bacteria</taxon>
        <taxon>Pseudomonadati</taxon>
        <taxon>Pseudomonadota</taxon>
        <taxon>Alphaproteobacteria</taxon>
        <taxon>Rhodospirillales</taxon>
        <taxon>Rhodospirillaceae</taxon>
        <taxon>Rhodospira</taxon>
    </lineage>
</organism>
<proteinExistence type="predicted"/>
<dbReference type="EMBL" id="FNAP01000010">
    <property type="protein sequence ID" value="SDE70158.1"/>
    <property type="molecule type" value="Genomic_DNA"/>
</dbReference>
<reference evidence="1 2" key="1">
    <citation type="submission" date="2016-10" db="EMBL/GenBank/DDBJ databases">
        <authorList>
            <person name="de Groot N.N."/>
        </authorList>
    </citation>
    <scope>NUCLEOTIDE SEQUENCE [LARGE SCALE GENOMIC DNA]</scope>
    <source>
        <strain evidence="1 2">ATCC 700224</strain>
    </source>
</reference>
<accession>A0A1G7F2K6</accession>
<protein>
    <submittedName>
        <fullName evidence="1">Nitrogen fixation protein NifQ</fullName>
    </submittedName>
</protein>
<dbReference type="GO" id="GO:0009399">
    <property type="term" value="P:nitrogen fixation"/>
    <property type="evidence" value="ECO:0007669"/>
    <property type="project" value="InterPro"/>
</dbReference>
<dbReference type="Pfam" id="PF04891">
    <property type="entry name" value="NifQ"/>
    <property type="match status" value="1"/>
</dbReference>
<evidence type="ECO:0000313" key="1">
    <source>
        <dbReference type="EMBL" id="SDE70158.1"/>
    </source>
</evidence>
<dbReference type="RefSeq" id="WP_092787109.1">
    <property type="nucleotide sequence ID" value="NZ_FNAP01000010.1"/>
</dbReference>
<sequence>MSDSLHAMLMSGGTGDPFDRHVLACAIASGFAPPDRLLTNTLALSLTDLRLLLETLFPHALGLLDVHPPWRGPQADEPEEPDLRALLYEGRTLGGDPTMARWLTRIITRRSLGAAHLWEDLGLSSRADLVRLMDRHFAPLAARNPGMRWKKFFYRSMCERDGVLLCKAPNCEVCEDYALCFVPDEAPHPATLPLTATPESPRV</sequence>
<dbReference type="OrthoDB" id="192277at2"/>
<evidence type="ECO:0000313" key="2">
    <source>
        <dbReference type="Proteomes" id="UP000199412"/>
    </source>
</evidence>
<dbReference type="AlphaFoldDB" id="A0A1G7F2K6"/>
<dbReference type="STRING" id="69960.SAMN05421720_11087"/>
<dbReference type="InterPro" id="IPR006975">
    <property type="entry name" value="NifQ"/>
</dbReference>
<dbReference type="GO" id="GO:0030151">
    <property type="term" value="F:molybdenum ion binding"/>
    <property type="evidence" value="ECO:0007669"/>
    <property type="project" value="InterPro"/>
</dbReference>
<keyword evidence="2" id="KW-1185">Reference proteome</keyword>
<gene>
    <name evidence="1" type="ORF">SAMN05421720_11087</name>
</gene>
<name>A0A1G7F2K6_9PROT</name>
<dbReference type="Proteomes" id="UP000199412">
    <property type="component" value="Unassembled WGS sequence"/>
</dbReference>